<dbReference type="EMBL" id="NQIK02000002">
    <property type="protein sequence ID" value="KAF7574493.1"/>
    <property type="molecule type" value="Genomic_DNA"/>
</dbReference>
<evidence type="ECO:0000313" key="2">
    <source>
        <dbReference type="EMBL" id="KAF7574493.1"/>
    </source>
</evidence>
<dbReference type="Proteomes" id="UP000245464">
    <property type="component" value="Chromosome 2"/>
</dbReference>
<proteinExistence type="predicted"/>
<sequence length="75" mass="8257">MTPTASPRPSSQNLRGSPLNSPQQRKITGPRAIGTRSPQPSSPLQHSDTVIRRKPIAEDEESLLSYRSSLDSEIF</sequence>
<accession>A0A317BBT4</accession>
<dbReference type="RefSeq" id="XP_065964160.1">
    <property type="nucleotide sequence ID" value="XM_066105533.1"/>
</dbReference>
<feature type="compositionally biased region" description="Polar residues" evidence="1">
    <location>
        <begin position="1"/>
        <end position="26"/>
    </location>
</feature>
<feature type="compositionally biased region" description="Polar residues" evidence="1">
    <location>
        <begin position="36"/>
        <end position="48"/>
    </location>
</feature>
<evidence type="ECO:0000256" key="1">
    <source>
        <dbReference type="SAM" id="MobiDB-lite"/>
    </source>
</evidence>
<comment type="caution">
    <text evidence="2">The sequence shown here is derived from an EMBL/GenBank/DDBJ whole genome shotgun (WGS) entry which is preliminary data.</text>
</comment>
<gene>
    <name evidence="2" type="ORF">PtrM4_061160</name>
</gene>
<feature type="region of interest" description="Disordered" evidence="1">
    <location>
        <begin position="1"/>
        <end position="56"/>
    </location>
</feature>
<dbReference type="AlphaFoldDB" id="A0A317BBT4"/>
<reference evidence="2" key="1">
    <citation type="journal article" date="2018" name="BMC Genomics">
        <title>Comparative genomics of the wheat fungal pathogen Pyrenophora tritici-repentis reveals chromosomal variations and genome plasticity.</title>
        <authorList>
            <person name="Moolhuijzen P."/>
            <person name="See P.T."/>
            <person name="Hane J.K."/>
            <person name="Shi G."/>
            <person name="Liu Z."/>
            <person name="Oliver R.P."/>
            <person name="Moffat C.S."/>
        </authorList>
    </citation>
    <scope>NUCLEOTIDE SEQUENCE [LARGE SCALE GENOMIC DNA]</scope>
    <source>
        <strain evidence="2">M4</strain>
    </source>
</reference>
<evidence type="ECO:0000313" key="3">
    <source>
        <dbReference type="Proteomes" id="UP000245464"/>
    </source>
</evidence>
<organism evidence="2 3">
    <name type="scientific">Pyrenophora tritici-repentis</name>
    <dbReference type="NCBI Taxonomy" id="45151"/>
    <lineage>
        <taxon>Eukaryota</taxon>
        <taxon>Fungi</taxon>
        <taxon>Dikarya</taxon>
        <taxon>Ascomycota</taxon>
        <taxon>Pezizomycotina</taxon>
        <taxon>Dothideomycetes</taxon>
        <taxon>Pleosporomycetidae</taxon>
        <taxon>Pleosporales</taxon>
        <taxon>Pleosporineae</taxon>
        <taxon>Pleosporaceae</taxon>
        <taxon>Pyrenophora</taxon>
    </lineage>
</organism>
<name>A0A317BBT4_9PLEO</name>
<dbReference type="KEGG" id="ptrr:90955468"/>
<dbReference type="GeneID" id="90955468"/>
<protein>
    <submittedName>
        <fullName evidence="2">Uncharacterized protein</fullName>
    </submittedName>
</protein>